<name>A0A921ZN49_MANSE</name>
<comment type="catalytic activity">
    <reaction evidence="5">
        <text>glucuronate acceptor + UDP-alpha-D-glucuronate = acceptor beta-D-glucuronoside + UDP + H(+)</text>
        <dbReference type="Rhea" id="RHEA:21032"/>
        <dbReference type="ChEBI" id="CHEBI:15378"/>
        <dbReference type="ChEBI" id="CHEBI:58052"/>
        <dbReference type="ChEBI" id="CHEBI:58223"/>
        <dbReference type="ChEBI" id="CHEBI:132367"/>
        <dbReference type="ChEBI" id="CHEBI:132368"/>
        <dbReference type="EC" id="2.4.1.17"/>
    </reaction>
</comment>
<dbReference type="Gene3D" id="3.40.50.2000">
    <property type="entry name" value="Glycogen Phosphorylase B"/>
    <property type="match status" value="2"/>
</dbReference>
<protein>
    <recommendedName>
        <fullName evidence="5">UDP-glucuronosyltransferase</fullName>
        <ecNumber evidence="5">2.4.1.17</ecNumber>
    </recommendedName>
</protein>
<keyword evidence="5" id="KW-0472">Membrane</keyword>
<evidence type="ECO:0000256" key="4">
    <source>
        <dbReference type="RuleBase" id="RU003718"/>
    </source>
</evidence>
<evidence type="ECO:0000256" key="2">
    <source>
        <dbReference type="ARBA" id="ARBA00022676"/>
    </source>
</evidence>
<keyword evidence="2 4" id="KW-0328">Glycosyltransferase</keyword>
<dbReference type="GO" id="GO:0015020">
    <property type="term" value="F:glucuronosyltransferase activity"/>
    <property type="evidence" value="ECO:0007669"/>
    <property type="project" value="UniProtKB-EC"/>
</dbReference>
<dbReference type="CDD" id="cd03784">
    <property type="entry name" value="GT1_Gtf-like"/>
    <property type="match status" value="1"/>
</dbReference>
<dbReference type="InterPro" id="IPR002213">
    <property type="entry name" value="UDP_glucos_trans"/>
</dbReference>
<sequence length="520" mass="58404">MRLWLWAACLLQGLWCLSAYHVLVVFPVPSRSHNALGKGVVDALLQAGHEVSWATPYPPKEKVKNLNIIDVSITTPIIDALETSMEMMVKMAMNFTQLKTYTRTISKTAITAPALRDAVIKGQFDAVVTEYFFSETDAGYAAVLKVPWIQVNGVMMNPVLEDQMDEVRSISTVPQLFNSAVMPMPFLNRLLNSFMYLTMAADKWMDWSEISSMYKEMFAPLASARGTSLPSFDEAYYNVSVLLVNSHGSYAPALSLPPNVVEVGGYHLKDSVPPLPKDLQELLDGSPQGVVYFSMGSVLKSAKFPDVTKRELLQVLGELKQTVLWKFEEQLENMPKNVHIRSWMPQDSILAHPNVKVFITHGGLLSTLEALNSGVPLLAVPIFGDQPANAERIALAGFGRHIKFRPEMAQDLKVELREMLSNDSYLKKAKSLSSLFHNRVVPPKKLISRYIELAIETNGAYHLRSSSRLYPWYQRWMLDQLALVLLVLLLAFLALRFAFRAVSNKIWGNKSIKVNKVKKN</sequence>
<dbReference type="Pfam" id="PF00201">
    <property type="entry name" value="UDPGT"/>
    <property type="match status" value="1"/>
</dbReference>
<dbReference type="GO" id="GO:0016020">
    <property type="term" value="C:membrane"/>
    <property type="evidence" value="ECO:0007669"/>
    <property type="project" value="UniProtKB-SubCell"/>
</dbReference>
<gene>
    <name evidence="6" type="ORF">O3G_MSEX012156</name>
</gene>
<dbReference type="InterPro" id="IPR050271">
    <property type="entry name" value="UDP-glycosyltransferase"/>
</dbReference>
<keyword evidence="5" id="KW-1133">Transmembrane helix</keyword>
<dbReference type="PANTHER" id="PTHR48043:SF114">
    <property type="entry name" value="IP04436P-RELATED"/>
    <property type="match status" value="1"/>
</dbReference>
<comment type="subcellular location">
    <subcellularLocation>
        <location evidence="5">Membrane</location>
        <topology evidence="5">Single-pass membrane protein</topology>
    </subcellularLocation>
</comment>
<accession>A0A921ZN49</accession>
<dbReference type="EC" id="2.4.1.17" evidence="5"/>
<evidence type="ECO:0000313" key="6">
    <source>
        <dbReference type="EMBL" id="KAG6460675.1"/>
    </source>
</evidence>
<comment type="caution">
    <text evidence="6">The sequence shown here is derived from an EMBL/GenBank/DDBJ whole genome shotgun (WGS) entry which is preliminary data.</text>
</comment>
<dbReference type="AlphaFoldDB" id="A0A921ZN49"/>
<proteinExistence type="inferred from homology"/>
<evidence type="ECO:0000313" key="7">
    <source>
        <dbReference type="Proteomes" id="UP000791440"/>
    </source>
</evidence>
<keyword evidence="7" id="KW-1185">Reference proteome</keyword>
<reference evidence="6" key="1">
    <citation type="journal article" date="2016" name="Insect Biochem. Mol. Biol.">
        <title>Multifaceted biological insights from a draft genome sequence of the tobacco hornworm moth, Manduca sexta.</title>
        <authorList>
            <person name="Kanost M.R."/>
            <person name="Arrese E.L."/>
            <person name="Cao X."/>
            <person name="Chen Y.R."/>
            <person name="Chellapilla S."/>
            <person name="Goldsmith M.R."/>
            <person name="Grosse-Wilde E."/>
            <person name="Heckel D.G."/>
            <person name="Herndon N."/>
            <person name="Jiang H."/>
            <person name="Papanicolaou A."/>
            <person name="Qu J."/>
            <person name="Soulages J.L."/>
            <person name="Vogel H."/>
            <person name="Walters J."/>
            <person name="Waterhouse R.M."/>
            <person name="Ahn S.J."/>
            <person name="Almeida F.C."/>
            <person name="An C."/>
            <person name="Aqrawi P."/>
            <person name="Bretschneider A."/>
            <person name="Bryant W.B."/>
            <person name="Bucks S."/>
            <person name="Chao H."/>
            <person name="Chevignon G."/>
            <person name="Christen J.M."/>
            <person name="Clarke D.F."/>
            <person name="Dittmer N.T."/>
            <person name="Ferguson L.C.F."/>
            <person name="Garavelou S."/>
            <person name="Gordon K.H.J."/>
            <person name="Gunaratna R.T."/>
            <person name="Han Y."/>
            <person name="Hauser F."/>
            <person name="He Y."/>
            <person name="Heidel-Fischer H."/>
            <person name="Hirsh A."/>
            <person name="Hu Y."/>
            <person name="Jiang H."/>
            <person name="Kalra D."/>
            <person name="Klinner C."/>
            <person name="Konig C."/>
            <person name="Kovar C."/>
            <person name="Kroll A.R."/>
            <person name="Kuwar S.S."/>
            <person name="Lee S.L."/>
            <person name="Lehman R."/>
            <person name="Li K."/>
            <person name="Li Z."/>
            <person name="Liang H."/>
            <person name="Lovelace S."/>
            <person name="Lu Z."/>
            <person name="Mansfield J.H."/>
            <person name="McCulloch K.J."/>
            <person name="Mathew T."/>
            <person name="Morton B."/>
            <person name="Muzny D.M."/>
            <person name="Neunemann D."/>
            <person name="Ongeri F."/>
            <person name="Pauchet Y."/>
            <person name="Pu L.L."/>
            <person name="Pyrousis I."/>
            <person name="Rao X.J."/>
            <person name="Redding A."/>
            <person name="Roesel C."/>
            <person name="Sanchez-Gracia A."/>
            <person name="Schaack S."/>
            <person name="Shukla A."/>
            <person name="Tetreau G."/>
            <person name="Wang Y."/>
            <person name="Xiong G.H."/>
            <person name="Traut W."/>
            <person name="Walsh T.K."/>
            <person name="Worley K.C."/>
            <person name="Wu D."/>
            <person name="Wu W."/>
            <person name="Wu Y.Q."/>
            <person name="Zhang X."/>
            <person name="Zou Z."/>
            <person name="Zucker H."/>
            <person name="Briscoe A.D."/>
            <person name="Burmester T."/>
            <person name="Clem R.J."/>
            <person name="Feyereisen R."/>
            <person name="Grimmelikhuijzen C.J.P."/>
            <person name="Hamodrakas S.J."/>
            <person name="Hansson B.S."/>
            <person name="Huguet E."/>
            <person name="Jermiin L.S."/>
            <person name="Lan Q."/>
            <person name="Lehman H.K."/>
            <person name="Lorenzen M."/>
            <person name="Merzendorfer H."/>
            <person name="Michalopoulos I."/>
            <person name="Morton D.B."/>
            <person name="Muthukrishnan S."/>
            <person name="Oakeshott J.G."/>
            <person name="Palmer W."/>
            <person name="Park Y."/>
            <person name="Passarelli A.L."/>
            <person name="Rozas J."/>
            <person name="Schwartz L.M."/>
            <person name="Smith W."/>
            <person name="Southgate A."/>
            <person name="Vilcinskas A."/>
            <person name="Vogt R."/>
            <person name="Wang P."/>
            <person name="Werren J."/>
            <person name="Yu X.Q."/>
            <person name="Zhou J.J."/>
            <person name="Brown S.J."/>
            <person name="Scherer S.E."/>
            <person name="Richards S."/>
            <person name="Blissard G.W."/>
        </authorList>
    </citation>
    <scope>NUCLEOTIDE SEQUENCE</scope>
</reference>
<dbReference type="PROSITE" id="PS00375">
    <property type="entry name" value="UDPGT"/>
    <property type="match status" value="1"/>
</dbReference>
<feature type="signal peptide" evidence="5">
    <location>
        <begin position="1"/>
        <end position="19"/>
    </location>
</feature>
<keyword evidence="3 4" id="KW-0808">Transferase</keyword>
<dbReference type="FunFam" id="3.40.50.2000:FF:000050">
    <property type="entry name" value="UDP-glucuronosyltransferase"/>
    <property type="match status" value="1"/>
</dbReference>
<dbReference type="InterPro" id="IPR035595">
    <property type="entry name" value="UDP_glycos_trans_CS"/>
</dbReference>
<evidence type="ECO:0000256" key="5">
    <source>
        <dbReference type="RuleBase" id="RU362059"/>
    </source>
</evidence>
<dbReference type="OrthoDB" id="5835829at2759"/>
<dbReference type="SUPFAM" id="SSF53756">
    <property type="entry name" value="UDP-Glycosyltransferase/glycogen phosphorylase"/>
    <property type="match status" value="1"/>
</dbReference>
<feature type="chain" id="PRO_5038161136" description="UDP-glucuronosyltransferase" evidence="5">
    <location>
        <begin position="20"/>
        <end position="520"/>
    </location>
</feature>
<comment type="similarity">
    <text evidence="1 4">Belongs to the UDP-glycosyltransferase family.</text>
</comment>
<keyword evidence="5" id="KW-0732">Signal</keyword>
<organism evidence="6 7">
    <name type="scientific">Manduca sexta</name>
    <name type="common">Tobacco hawkmoth</name>
    <name type="synonym">Tobacco hornworm</name>
    <dbReference type="NCBI Taxonomy" id="7130"/>
    <lineage>
        <taxon>Eukaryota</taxon>
        <taxon>Metazoa</taxon>
        <taxon>Ecdysozoa</taxon>
        <taxon>Arthropoda</taxon>
        <taxon>Hexapoda</taxon>
        <taxon>Insecta</taxon>
        <taxon>Pterygota</taxon>
        <taxon>Neoptera</taxon>
        <taxon>Endopterygota</taxon>
        <taxon>Lepidoptera</taxon>
        <taxon>Glossata</taxon>
        <taxon>Ditrysia</taxon>
        <taxon>Bombycoidea</taxon>
        <taxon>Sphingidae</taxon>
        <taxon>Sphinginae</taxon>
        <taxon>Sphingini</taxon>
        <taxon>Manduca</taxon>
    </lineage>
</organism>
<dbReference type="EMBL" id="JH668691">
    <property type="protein sequence ID" value="KAG6460675.1"/>
    <property type="molecule type" value="Genomic_DNA"/>
</dbReference>
<feature type="transmembrane region" description="Helical" evidence="5">
    <location>
        <begin position="481"/>
        <end position="499"/>
    </location>
</feature>
<evidence type="ECO:0000256" key="3">
    <source>
        <dbReference type="ARBA" id="ARBA00022679"/>
    </source>
</evidence>
<dbReference type="PANTHER" id="PTHR48043">
    <property type="entry name" value="EG:EG0003.4 PROTEIN-RELATED"/>
    <property type="match status" value="1"/>
</dbReference>
<evidence type="ECO:0000256" key="1">
    <source>
        <dbReference type="ARBA" id="ARBA00009995"/>
    </source>
</evidence>
<reference evidence="6" key="2">
    <citation type="submission" date="2020-12" db="EMBL/GenBank/DDBJ databases">
        <authorList>
            <person name="Kanost M."/>
        </authorList>
    </citation>
    <scope>NUCLEOTIDE SEQUENCE</scope>
</reference>
<dbReference type="Proteomes" id="UP000791440">
    <property type="component" value="Unassembled WGS sequence"/>
</dbReference>
<keyword evidence="5" id="KW-0812">Transmembrane</keyword>